<feature type="compositionally biased region" description="Basic and acidic residues" evidence="1">
    <location>
        <begin position="168"/>
        <end position="177"/>
    </location>
</feature>
<dbReference type="AlphaFoldDB" id="A0A3S4ZUF2"/>
<sequence length="203" mass="22452">MFAHSCVNLLSPLKFALNFYLPFICKSFQLIHSYIPQLGMSASSILAATVPDMPNFVKYSIYYRSTLFSTLFSPPLPPRLQDSTEISEIRLVAMTLSQDSLVDSSSHRRPHLRGVQSALSPSIPRKDFPSFARRQHRQLTDNRSNAAADVVAMVAFVPHSLAGGGGDRCGRQDRIPDPDVAASSRLNKRAKSESRRRCLAASS</sequence>
<protein>
    <submittedName>
        <fullName evidence="2">Uncharacterized protein</fullName>
    </submittedName>
</protein>
<reference evidence="2" key="1">
    <citation type="submission" date="2018-11" db="EMBL/GenBank/DDBJ databases">
        <authorList>
            <consortium name="Pathogen Informatics"/>
        </authorList>
    </citation>
    <scope>NUCLEOTIDE SEQUENCE</scope>
</reference>
<evidence type="ECO:0000256" key="1">
    <source>
        <dbReference type="SAM" id="MobiDB-lite"/>
    </source>
</evidence>
<evidence type="ECO:0000313" key="2">
    <source>
        <dbReference type="EMBL" id="VEL20062.1"/>
    </source>
</evidence>
<dbReference type="EMBL" id="CAAALY010044550">
    <property type="protein sequence ID" value="VEL20062.1"/>
    <property type="molecule type" value="Genomic_DNA"/>
</dbReference>
<comment type="caution">
    <text evidence="2">The sequence shown here is derived from an EMBL/GenBank/DDBJ whole genome shotgun (WGS) entry which is preliminary data.</text>
</comment>
<name>A0A3S4ZUF2_9PLAT</name>
<accession>A0A3S4ZUF2</accession>
<organism evidence="2 3">
    <name type="scientific">Protopolystoma xenopodis</name>
    <dbReference type="NCBI Taxonomy" id="117903"/>
    <lineage>
        <taxon>Eukaryota</taxon>
        <taxon>Metazoa</taxon>
        <taxon>Spiralia</taxon>
        <taxon>Lophotrochozoa</taxon>
        <taxon>Platyhelminthes</taxon>
        <taxon>Monogenea</taxon>
        <taxon>Polyopisthocotylea</taxon>
        <taxon>Polystomatidea</taxon>
        <taxon>Polystomatidae</taxon>
        <taxon>Protopolystoma</taxon>
    </lineage>
</organism>
<feature type="non-terminal residue" evidence="2">
    <location>
        <position position="1"/>
    </location>
</feature>
<feature type="region of interest" description="Disordered" evidence="1">
    <location>
        <begin position="163"/>
        <end position="203"/>
    </location>
</feature>
<gene>
    <name evidence="2" type="ORF">PXEA_LOCUS13502</name>
</gene>
<proteinExistence type="predicted"/>
<evidence type="ECO:0000313" key="3">
    <source>
        <dbReference type="Proteomes" id="UP000784294"/>
    </source>
</evidence>
<keyword evidence="3" id="KW-1185">Reference proteome</keyword>
<dbReference type="Proteomes" id="UP000784294">
    <property type="component" value="Unassembled WGS sequence"/>
</dbReference>